<dbReference type="EMBL" id="LEQJ01000015">
    <property type="protein sequence ID" value="RBS28249.1"/>
    <property type="molecule type" value="Genomic_DNA"/>
</dbReference>
<accession>A0A3F3NMF7</accession>
<name>A0A3F3NMF7_ENTFC</name>
<evidence type="ECO:0008006" key="4">
    <source>
        <dbReference type="Google" id="ProtNLM"/>
    </source>
</evidence>
<dbReference type="InterPro" id="IPR018730">
    <property type="entry name" value="DUF2273"/>
</dbReference>
<dbReference type="Proteomes" id="UP000253144">
    <property type="component" value="Unassembled WGS sequence"/>
</dbReference>
<sequence>MAEFISKYKYPFIFGCLGLLLGILIFTLGFIKTVILTVLTICGFYLGNYLEIVGFFDKQN</sequence>
<keyword evidence="1" id="KW-0812">Transmembrane</keyword>
<protein>
    <recommendedName>
        <fullName evidence="4">DUF2273 domain-containing protein</fullName>
    </recommendedName>
</protein>
<proteinExistence type="predicted"/>
<keyword evidence="1" id="KW-1133">Transmembrane helix</keyword>
<dbReference type="AlphaFoldDB" id="A0A3F3NMF7"/>
<organism evidence="2 3">
    <name type="scientific">Enterococcus faecium</name>
    <name type="common">Streptococcus faecium</name>
    <dbReference type="NCBI Taxonomy" id="1352"/>
    <lineage>
        <taxon>Bacteria</taxon>
        <taxon>Bacillati</taxon>
        <taxon>Bacillota</taxon>
        <taxon>Bacilli</taxon>
        <taxon>Lactobacillales</taxon>
        <taxon>Enterococcaceae</taxon>
        <taxon>Enterococcus</taxon>
    </lineage>
</organism>
<dbReference type="Pfam" id="PF10031">
    <property type="entry name" value="DUF2273"/>
    <property type="match status" value="1"/>
</dbReference>
<dbReference type="RefSeq" id="WP_049220336.1">
    <property type="nucleotide sequence ID" value="NZ_JBIMDU010000001.1"/>
</dbReference>
<evidence type="ECO:0000313" key="3">
    <source>
        <dbReference type="Proteomes" id="UP000253144"/>
    </source>
</evidence>
<evidence type="ECO:0000313" key="2">
    <source>
        <dbReference type="EMBL" id="RBS28249.1"/>
    </source>
</evidence>
<reference evidence="2 3" key="1">
    <citation type="submission" date="2015-06" db="EMBL/GenBank/DDBJ databases">
        <title>The Genome Sequence of Enterococcus faecium 131EA1.</title>
        <authorList>
            <consortium name="The Broad Institute Genomics Platform"/>
            <consortium name="The Broad Institute Genome Sequencing Center for Infectious Disease"/>
            <person name="Earl A.M."/>
            <person name="Van Tyne D."/>
            <person name="Lebreton F."/>
            <person name="Saavedra J.T."/>
            <person name="Gilmore M.S."/>
            <person name="Manson Mcguire A."/>
            <person name="Clock S."/>
            <person name="Crupain M."/>
            <person name="Rangan U."/>
            <person name="Young S."/>
            <person name="Abouelleil A."/>
            <person name="Cao P."/>
            <person name="Chapman S.B."/>
            <person name="Griggs A."/>
            <person name="Priest M."/>
            <person name="Shea T."/>
            <person name="Wortman J."/>
            <person name="Nusbaum C."/>
            <person name="Birren B."/>
        </authorList>
    </citation>
    <scope>NUCLEOTIDE SEQUENCE [LARGE SCALE GENOMIC DNA]</scope>
    <source>
        <strain evidence="2 3">131EA1</strain>
    </source>
</reference>
<feature type="transmembrane region" description="Helical" evidence="1">
    <location>
        <begin position="12"/>
        <end position="31"/>
    </location>
</feature>
<evidence type="ECO:0000256" key="1">
    <source>
        <dbReference type="SAM" id="Phobius"/>
    </source>
</evidence>
<feature type="transmembrane region" description="Helical" evidence="1">
    <location>
        <begin position="37"/>
        <end position="56"/>
    </location>
</feature>
<gene>
    <name evidence="2" type="ORF">EB12_02427</name>
</gene>
<comment type="caution">
    <text evidence="2">The sequence shown here is derived from an EMBL/GenBank/DDBJ whole genome shotgun (WGS) entry which is preliminary data.</text>
</comment>
<keyword evidence="1" id="KW-0472">Membrane</keyword>